<feature type="non-terminal residue" evidence="1">
    <location>
        <position position="1"/>
    </location>
</feature>
<keyword evidence="2" id="KW-1185">Reference proteome</keyword>
<dbReference type="PANTHER" id="PTHR38111">
    <property type="entry name" value="ZN(2)-C6 FUNGAL-TYPE DOMAIN-CONTAINING PROTEIN-RELATED"/>
    <property type="match status" value="1"/>
</dbReference>
<reference evidence="1 2" key="1">
    <citation type="submission" date="2018-05" db="EMBL/GenBank/DDBJ databases">
        <title>Draft genome sequence of Scytalidium lignicola DSM 105466, a ubiquitous saprotrophic fungus.</title>
        <authorList>
            <person name="Buettner E."/>
            <person name="Gebauer A.M."/>
            <person name="Hofrichter M."/>
            <person name="Liers C."/>
            <person name="Kellner H."/>
        </authorList>
    </citation>
    <scope>NUCLEOTIDE SEQUENCE [LARGE SCALE GENOMIC DNA]</scope>
    <source>
        <strain evidence="1 2">DSM 105466</strain>
    </source>
</reference>
<evidence type="ECO:0000313" key="2">
    <source>
        <dbReference type="Proteomes" id="UP000258309"/>
    </source>
</evidence>
<accession>A0A3E2H026</accession>
<dbReference type="EMBL" id="NCSJ02000244">
    <property type="protein sequence ID" value="RFU26764.1"/>
    <property type="molecule type" value="Genomic_DNA"/>
</dbReference>
<evidence type="ECO:0008006" key="3">
    <source>
        <dbReference type="Google" id="ProtNLM"/>
    </source>
</evidence>
<dbReference type="Proteomes" id="UP000258309">
    <property type="component" value="Unassembled WGS sequence"/>
</dbReference>
<protein>
    <recommendedName>
        <fullName evidence="3">Zn(2)-C6 fungal-type domain-containing protein</fullName>
    </recommendedName>
</protein>
<dbReference type="PANTHER" id="PTHR38111:SF11">
    <property type="entry name" value="TRANSCRIPTION FACTOR DOMAIN-CONTAINING PROTEIN-RELATED"/>
    <property type="match status" value="1"/>
</dbReference>
<feature type="non-terminal residue" evidence="1">
    <location>
        <position position="539"/>
    </location>
</feature>
<dbReference type="OMA" id="YSEICHT"/>
<sequence>MQALRDLCDRGKPECQRCFTTGRKCSGYEQDFNFVVTTSSNWPHQPSCPRHAALGKETGSKDQARFQTARNCPFCSRDPAQPGPPTLYKIPDQKAISCELFTRVFMDLFLPRNQVTDSMTALPGGWICLLPTLFHGRNEVLNKSLLALYTGFVGRKTGDARLASRGTELYIDALQALRQSEIWSSQRGNNDIDAQLATTMVFSRCELLLAEGAGYMHHVRGGLQLIKRFASRLPSSELSKLLVKKFRCLGYYEAVRHRKAFFMAYPPYNKLYPAVPSDSDYLIQRGFECTAWMTTIMEQADKLDAMSCSTEKAARRGQRAAADLLRFALKLDQNAAAWYSEICHTLKPPTHVHLETSGGRISFPRERLIYANPGDSYVWMLYWSIYLNLGQLIKQIQARYHSLAKLLPDPIPLTRELAEFGADYSTLDQYAENVAASLFSGFEPSLFTSQEITVSVFAAVLYYGQRGEAEKAHWLIKVLKTIESQGLTMSLQVMEGPSHAPTVQADFLADGEIAARRPETTSPPQNLVEMLENISPSVD</sequence>
<dbReference type="InterPro" id="IPR053178">
    <property type="entry name" value="Osmoadaptation_assoc"/>
</dbReference>
<dbReference type="STRING" id="5539.A0A3E2H026"/>
<gene>
    <name evidence="1" type="ORF">B7463_g9575</name>
</gene>
<proteinExistence type="predicted"/>
<comment type="caution">
    <text evidence="1">The sequence shown here is derived from an EMBL/GenBank/DDBJ whole genome shotgun (WGS) entry which is preliminary data.</text>
</comment>
<organism evidence="1 2">
    <name type="scientific">Scytalidium lignicola</name>
    <name type="common">Hyphomycete</name>
    <dbReference type="NCBI Taxonomy" id="5539"/>
    <lineage>
        <taxon>Eukaryota</taxon>
        <taxon>Fungi</taxon>
        <taxon>Dikarya</taxon>
        <taxon>Ascomycota</taxon>
        <taxon>Pezizomycotina</taxon>
        <taxon>Leotiomycetes</taxon>
        <taxon>Leotiomycetes incertae sedis</taxon>
        <taxon>Scytalidium</taxon>
    </lineage>
</organism>
<dbReference type="AlphaFoldDB" id="A0A3E2H026"/>
<name>A0A3E2H026_SCYLI</name>
<evidence type="ECO:0000313" key="1">
    <source>
        <dbReference type="EMBL" id="RFU26764.1"/>
    </source>
</evidence>
<dbReference type="OrthoDB" id="4491390at2759"/>